<dbReference type="GO" id="GO:0008990">
    <property type="term" value="F:rRNA (guanine-N2-)-methyltransferase activity"/>
    <property type="evidence" value="ECO:0007669"/>
    <property type="project" value="TreeGrafter"/>
</dbReference>
<feature type="domain" description="THUMP" evidence="4">
    <location>
        <begin position="67"/>
        <end position="178"/>
    </location>
</feature>
<proteinExistence type="predicted"/>
<gene>
    <name evidence="5" type="ORF">CDEE_0731</name>
</gene>
<evidence type="ECO:0000313" key="6">
    <source>
        <dbReference type="Proteomes" id="UP000011686"/>
    </source>
</evidence>
<evidence type="ECO:0000256" key="1">
    <source>
        <dbReference type="ARBA" id="ARBA00022603"/>
    </source>
</evidence>
<dbReference type="Pfam" id="PF01170">
    <property type="entry name" value="UPF0020"/>
    <property type="match status" value="1"/>
</dbReference>
<keyword evidence="1 5" id="KW-0489">Methyltransferase</keyword>
<dbReference type="SUPFAM" id="SSF53335">
    <property type="entry name" value="S-adenosyl-L-methionine-dependent methyltransferases"/>
    <property type="match status" value="1"/>
</dbReference>
<dbReference type="InterPro" id="IPR053943">
    <property type="entry name" value="RlmKL-like_Mtase_CS"/>
</dbReference>
<dbReference type="RefSeq" id="WP_015238431.1">
    <property type="nucleotide sequence ID" value="NC_020283.1"/>
</dbReference>
<accession>M1LUE8</accession>
<dbReference type="AlphaFoldDB" id="M1LUE8"/>
<evidence type="ECO:0000313" key="5">
    <source>
        <dbReference type="EMBL" id="AGF47726.1"/>
    </source>
</evidence>
<dbReference type="Pfam" id="PF02926">
    <property type="entry name" value="THUMP"/>
    <property type="match status" value="1"/>
</dbReference>
<reference evidence="5 6" key="1">
    <citation type="journal article" date="2013" name="Genome Biol. Evol.">
        <title>Genome evolution and phylogenomic analysis of candidatus kinetoplastibacterium, the betaproteobacterial endosymbionts of strigomonas and angomonas.</title>
        <authorList>
            <person name="Alves J.M."/>
            <person name="Serrano M.G."/>
            <person name="Maia da Silva F."/>
            <person name="Voegtly L.J."/>
            <person name="Matveyev A.V."/>
            <person name="Teixeira M.M."/>
            <person name="Camargo E.P."/>
            <person name="Buck G.A."/>
        </authorList>
    </citation>
    <scope>NUCLEOTIDE SEQUENCE [LARGE SCALE GENOMIC DNA]</scope>
    <source>
        <strain evidence="5 6">TCC036E</strain>
    </source>
</reference>
<dbReference type="STRING" id="1208918.CDEE_0731"/>
<dbReference type="InterPro" id="IPR029063">
    <property type="entry name" value="SAM-dependent_MTases_sf"/>
</dbReference>
<evidence type="ECO:0000256" key="2">
    <source>
        <dbReference type="ARBA" id="ARBA00022679"/>
    </source>
</evidence>
<dbReference type="GO" id="GO:0070043">
    <property type="term" value="F:rRNA (guanine-N7-)-methyltransferase activity"/>
    <property type="evidence" value="ECO:0007669"/>
    <property type="project" value="TreeGrafter"/>
</dbReference>
<evidence type="ECO:0000256" key="3">
    <source>
        <dbReference type="PROSITE-ProRule" id="PRU00529"/>
    </source>
</evidence>
<dbReference type="SMART" id="SM00981">
    <property type="entry name" value="THUMP"/>
    <property type="match status" value="1"/>
</dbReference>
<dbReference type="Proteomes" id="UP000011686">
    <property type="component" value="Chromosome"/>
</dbReference>
<dbReference type="PANTHER" id="PTHR47313:SF1">
    <property type="entry name" value="RIBOSOMAL RNA LARGE SUBUNIT METHYLTRANSFERASE K_L"/>
    <property type="match status" value="1"/>
</dbReference>
<dbReference type="PROSITE" id="PS51165">
    <property type="entry name" value="THUMP"/>
    <property type="match status" value="1"/>
</dbReference>
<protein>
    <submittedName>
        <fullName evidence="5">Putative N6-adenine-specific DNA methylase</fullName>
    </submittedName>
</protein>
<dbReference type="HOGENOM" id="CLU_032119_3_0_4"/>
<dbReference type="InterPro" id="IPR002052">
    <property type="entry name" value="DNA_methylase_N6_adenine_CS"/>
</dbReference>
<dbReference type="eggNOG" id="COG0116">
    <property type="taxonomic scope" value="Bacteria"/>
</dbReference>
<dbReference type="InterPro" id="IPR000241">
    <property type="entry name" value="RlmKL-like_Mtase"/>
</dbReference>
<keyword evidence="3" id="KW-0694">RNA-binding</keyword>
<dbReference type="PANTHER" id="PTHR47313">
    <property type="entry name" value="RIBOSOMAL RNA LARGE SUBUNIT METHYLTRANSFERASE K/L"/>
    <property type="match status" value="1"/>
</dbReference>
<dbReference type="InterPro" id="IPR054170">
    <property type="entry name" value="RlmL_1st"/>
</dbReference>
<evidence type="ECO:0000259" key="4">
    <source>
        <dbReference type="PROSITE" id="PS51165"/>
    </source>
</evidence>
<dbReference type="GO" id="GO:0003723">
    <property type="term" value="F:RNA binding"/>
    <property type="evidence" value="ECO:0007669"/>
    <property type="project" value="UniProtKB-UniRule"/>
</dbReference>
<dbReference type="CDD" id="cd11715">
    <property type="entry name" value="THUMP_AdoMetMT"/>
    <property type="match status" value="1"/>
</dbReference>
<dbReference type="EMBL" id="CP003804">
    <property type="protein sequence ID" value="AGF47726.1"/>
    <property type="molecule type" value="Genomic_DNA"/>
</dbReference>
<sequence length="403" mass="46239">MSDTHSSNNNSQNKKNHNNFSDGKIFTVFAVCTYGLEEKLSEELKTIGFNNIVIEKSGCTFKSNLLGIQYANLHSRIASRILMQIEKNIIDNEKDILDISAQVRWDEWFDIRKTIKIKTIGYNTKFQSIQYCTLLVKDGICDYFRKIYNSRPNIDKQDPDIQIYSFIKQNTFTLYIDSSGESLFKRGWRMNKGTAPIKENLAAGLLALSGWTPEYSLLDPFCGSGTIIIEAAHIACSIPPGISRKFAFEKLNFHNNSNWNAVLEEASTNINRTIEAELIGCDIDKTVLEYAKINLSNSGINNNNIKFVHDDACNIKVANHNKGFIVTNPPYGERTCNEDIWYSWSHNLKENFFNWDLNIISNDMSLPGKMRLKPKRKIPIFNGKLECRLFKFEIVKNSYRTQK</sequence>
<dbReference type="PROSITE" id="PS01261">
    <property type="entry name" value="UPF0020"/>
    <property type="match status" value="1"/>
</dbReference>
<keyword evidence="6" id="KW-1185">Reference proteome</keyword>
<organism evidence="5 6">
    <name type="scientific">Candidatus Kinetoplastidibacterium crithidiae TCC036E</name>
    <dbReference type="NCBI Taxonomy" id="1208918"/>
    <lineage>
        <taxon>Bacteria</taxon>
        <taxon>Pseudomonadati</taxon>
        <taxon>Pseudomonadota</taxon>
        <taxon>Betaproteobacteria</taxon>
        <taxon>Candidatus Kinetoplastidibacterium</taxon>
    </lineage>
</organism>
<dbReference type="Gene3D" id="3.30.2130.30">
    <property type="match status" value="1"/>
</dbReference>
<dbReference type="KEGG" id="kct:CDEE_0731"/>
<name>M1LUE8_9PROT</name>
<dbReference type="PATRIC" id="fig|1208918.3.peg.426"/>
<dbReference type="InterPro" id="IPR004114">
    <property type="entry name" value="THUMP_dom"/>
</dbReference>
<keyword evidence="2" id="KW-0808">Transferase</keyword>
<dbReference type="PROSITE" id="PS00092">
    <property type="entry name" value="N6_MTASE"/>
    <property type="match status" value="1"/>
</dbReference>
<dbReference type="Pfam" id="PF22020">
    <property type="entry name" value="RlmL_1st"/>
    <property type="match status" value="1"/>
</dbReference>
<dbReference type="Gene3D" id="3.40.50.150">
    <property type="entry name" value="Vaccinia Virus protein VP39"/>
    <property type="match status" value="1"/>
</dbReference>